<evidence type="ECO:0000256" key="5">
    <source>
        <dbReference type="SAM" id="MobiDB-lite"/>
    </source>
</evidence>
<dbReference type="EMBL" id="JADGIZ020000032">
    <property type="protein sequence ID" value="KAL2914577.1"/>
    <property type="molecule type" value="Genomic_DNA"/>
</dbReference>
<evidence type="ECO:0000313" key="8">
    <source>
        <dbReference type="Proteomes" id="UP001527925"/>
    </source>
</evidence>
<dbReference type="PROSITE" id="PS00107">
    <property type="entry name" value="PROTEIN_KINASE_ATP"/>
    <property type="match status" value="1"/>
</dbReference>
<dbReference type="PANTHER" id="PTHR24346:SF51">
    <property type="entry name" value="PAS DOMAIN-CONTAINING SERINE_THREONINE-PROTEIN KINASE"/>
    <property type="match status" value="1"/>
</dbReference>
<evidence type="ECO:0000313" key="7">
    <source>
        <dbReference type="EMBL" id="KAL2914577.1"/>
    </source>
</evidence>
<keyword evidence="2 3" id="KW-0067">ATP-binding</keyword>
<dbReference type="PROSITE" id="PS00108">
    <property type="entry name" value="PROTEIN_KINASE_ST"/>
    <property type="match status" value="1"/>
</dbReference>
<reference evidence="7 8" key="1">
    <citation type="submission" date="2023-09" db="EMBL/GenBank/DDBJ databases">
        <title>Pangenome analysis of Batrachochytrium dendrobatidis and related Chytrids.</title>
        <authorList>
            <person name="Yacoub M.N."/>
            <person name="Stajich J.E."/>
            <person name="James T.Y."/>
        </authorList>
    </citation>
    <scope>NUCLEOTIDE SEQUENCE [LARGE SCALE GENOMIC DNA]</scope>
    <source>
        <strain evidence="7 8">JEL0888</strain>
    </source>
</reference>
<feature type="compositionally biased region" description="Basic and acidic residues" evidence="5">
    <location>
        <begin position="103"/>
        <end position="134"/>
    </location>
</feature>
<feature type="domain" description="Protein kinase" evidence="6">
    <location>
        <begin position="156"/>
        <end position="413"/>
    </location>
</feature>
<comment type="caution">
    <text evidence="7">The sequence shown here is derived from an EMBL/GenBank/DDBJ whole genome shotgun (WGS) entry which is preliminary data.</text>
</comment>
<dbReference type="InterPro" id="IPR017441">
    <property type="entry name" value="Protein_kinase_ATP_BS"/>
</dbReference>
<keyword evidence="8" id="KW-1185">Reference proteome</keyword>
<dbReference type="InterPro" id="IPR000719">
    <property type="entry name" value="Prot_kinase_dom"/>
</dbReference>
<dbReference type="GO" id="GO:0004674">
    <property type="term" value="F:protein serine/threonine kinase activity"/>
    <property type="evidence" value="ECO:0007669"/>
    <property type="project" value="UniProtKB-KW"/>
</dbReference>
<proteinExistence type="inferred from homology"/>
<evidence type="ECO:0000256" key="4">
    <source>
        <dbReference type="RuleBase" id="RU000304"/>
    </source>
</evidence>
<feature type="compositionally biased region" description="Pro residues" evidence="5">
    <location>
        <begin position="135"/>
        <end position="151"/>
    </location>
</feature>
<dbReference type="Gene3D" id="1.10.510.10">
    <property type="entry name" value="Transferase(Phosphotransferase) domain 1"/>
    <property type="match status" value="1"/>
</dbReference>
<name>A0ABR4N4V8_9FUNG</name>
<evidence type="ECO:0000259" key="6">
    <source>
        <dbReference type="PROSITE" id="PS50011"/>
    </source>
</evidence>
<dbReference type="Gene3D" id="3.30.200.20">
    <property type="entry name" value="Phosphorylase Kinase, domain 1"/>
    <property type="match status" value="1"/>
</dbReference>
<accession>A0ABR4N4V8</accession>
<organism evidence="7 8">
    <name type="scientific">Polyrhizophydium stewartii</name>
    <dbReference type="NCBI Taxonomy" id="2732419"/>
    <lineage>
        <taxon>Eukaryota</taxon>
        <taxon>Fungi</taxon>
        <taxon>Fungi incertae sedis</taxon>
        <taxon>Chytridiomycota</taxon>
        <taxon>Chytridiomycota incertae sedis</taxon>
        <taxon>Chytridiomycetes</taxon>
        <taxon>Rhizophydiales</taxon>
        <taxon>Rhizophydiales incertae sedis</taxon>
        <taxon>Polyrhizophydium</taxon>
    </lineage>
</organism>
<protein>
    <submittedName>
        <fullName evidence="7">Serine/threonine protein kinase</fullName>
    </submittedName>
</protein>
<feature type="region of interest" description="Disordered" evidence="5">
    <location>
        <begin position="66"/>
        <end position="157"/>
    </location>
</feature>
<dbReference type="Proteomes" id="UP001527925">
    <property type="component" value="Unassembled WGS sequence"/>
</dbReference>
<dbReference type="SMART" id="SM00220">
    <property type="entry name" value="S_TKc"/>
    <property type="match status" value="1"/>
</dbReference>
<dbReference type="InterPro" id="IPR008271">
    <property type="entry name" value="Ser/Thr_kinase_AS"/>
</dbReference>
<keyword evidence="1 3" id="KW-0547">Nucleotide-binding</keyword>
<evidence type="ECO:0000256" key="1">
    <source>
        <dbReference type="ARBA" id="ARBA00022741"/>
    </source>
</evidence>
<dbReference type="SUPFAM" id="SSF56112">
    <property type="entry name" value="Protein kinase-like (PK-like)"/>
    <property type="match status" value="1"/>
</dbReference>
<dbReference type="Pfam" id="PF00069">
    <property type="entry name" value="Pkinase"/>
    <property type="match status" value="1"/>
</dbReference>
<dbReference type="InterPro" id="IPR011009">
    <property type="entry name" value="Kinase-like_dom_sf"/>
</dbReference>
<keyword evidence="7" id="KW-0808">Transferase</keyword>
<keyword evidence="4 7" id="KW-0723">Serine/threonine-protein kinase</keyword>
<feature type="compositionally biased region" description="Pro residues" evidence="5">
    <location>
        <begin position="70"/>
        <end position="81"/>
    </location>
</feature>
<evidence type="ECO:0000256" key="2">
    <source>
        <dbReference type="ARBA" id="ARBA00022840"/>
    </source>
</evidence>
<dbReference type="PROSITE" id="PS50011">
    <property type="entry name" value="PROTEIN_KINASE_DOM"/>
    <property type="match status" value="1"/>
</dbReference>
<keyword evidence="7" id="KW-0418">Kinase</keyword>
<gene>
    <name evidence="7" type="primary">FUN31</name>
    <name evidence="7" type="ORF">HK105_205928</name>
</gene>
<sequence>MEAGPVWDAPRMAPSASWSAELPAAAWRGGPATALHRDGTLLRVNVLVRPLARGAAVWVAHAHDDDDAAVPPPTPPSPPSALLPDTDLLADHPAPHPAPHPDVSADRAAAERELRDADPPRRDDPAERDARPAEPDTPPLSPQPAAPPAPPCIDDYTVTRSLGEGTYGFVRLAYRNADPNRTPLVIKYVVKSRVLSWCRKEHLGGRVPVEVAVLDALRAAPHPAVALMLETFDDDFFVYIVMQHDSSMDLFEFIEANDSLPEVSIKLIFRQVADAVRHLHTLGIVHRDIKDENVVIDPASLRVSLIDFGSSAFLDRAKPFWTFYGTMDFAAPEVLEGNPYDGRPQDIWALGILLYTLIYRENPFYSVDEILAESGLRIPFVLSPLSLDLLQQMLSRDLSKRPDIAAVLAHPWLADCQDAQAAS</sequence>
<evidence type="ECO:0000256" key="3">
    <source>
        <dbReference type="PROSITE-ProRule" id="PRU10141"/>
    </source>
</evidence>
<comment type="similarity">
    <text evidence="4">Belongs to the protein kinase superfamily.</text>
</comment>
<dbReference type="PANTHER" id="PTHR24346">
    <property type="entry name" value="MAP/MICROTUBULE AFFINITY-REGULATING KINASE"/>
    <property type="match status" value="1"/>
</dbReference>
<feature type="binding site" evidence="3">
    <location>
        <position position="191"/>
    </location>
    <ligand>
        <name>ATP</name>
        <dbReference type="ChEBI" id="CHEBI:30616"/>
    </ligand>
</feature>